<protein>
    <submittedName>
        <fullName evidence="3">Glutamate carboxypeptidase 2-like</fullName>
    </submittedName>
</protein>
<proteinExistence type="predicted"/>
<organism evidence="2 3">
    <name type="scientific">Limulus polyphemus</name>
    <name type="common">Atlantic horseshoe crab</name>
    <dbReference type="NCBI Taxonomy" id="6850"/>
    <lineage>
        <taxon>Eukaryota</taxon>
        <taxon>Metazoa</taxon>
        <taxon>Ecdysozoa</taxon>
        <taxon>Arthropoda</taxon>
        <taxon>Chelicerata</taxon>
        <taxon>Merostomata</taxon>
        <taxon>Xiphosura</taxon>
        <taxon>Limulidae</taxon>
        <taxon>Limulus</taxon>
    </lineage>
</organism>
<reference evidence="3" key="1">
    <citation type="submission" date="2025-08" db="UniProtKB">
        <authorList>
            <consortium name="RefSeq"/>
        </authorList>
    </citation>
    <scope>IDENTIFICATION</scope>
    <source>
        <tissue evidence="3">Muscle</tissue>
    </source>
</reference>
<dbReference type="SUPFAM" id="SSF52025">
    <property type="entry name" value="PA domain"/>
    <property type="match status" value="1"/>
</dbReference>
<dbReference type="GeneID" id="106477614"/>
<dbReference type="InterPro" id="IPR046450">
    <property type="entry name" value="PA_dom_sf"/>
</dbReference>
<dbReference type="RefSeq" id="XP_022236839.1">
    <property type="nucleotide sequence ID" value="XM_022381131.1"/>
</dbReference>
<sequence>MALNSKCLHHISTKEFYSVINSKMADYIRGKKAYTKWDVETDNVDLDLPMDGQPEVHGYKPGWFSGTKGKVLKALFIIAVFLVGLIFGYLVRRGVHEVIQHKETCSSRNVYSFKNQNAQSLHNYIDPSKIAVWLRYLSGQVQKAGDDSGKELALEISKAWKKYDLQLTRIENFTVLLSYPSDTASNTVEVITHNGKTLVDTSRSIKNDTSEAKPYLAYSPNGTAQGKPVYANYGRVEDFHKLLEMNVTINGSVIIMRQGKTHRGNKLGDEDEYPEINLKNVTVVDESGTVIDI</sequence>
<dbReference type="Proteomes" id="UP000694941">
    <property type="component" value="Unplaced"/>
</dbReference>
<dbReference type="PANTHER" id="PTHR10404">
    <property type="entry name" value="N-ACETYLATED-ALPHA-LINKED ACIDIC DIPEPTIDASE"/>
    <property type="match status" value="1"/>
</dbReference>
<keyword evidence="1" id="KW-0472">Membrane</keyword>
<keyword evidence="1" id="KW-1133">Transmembrane helix</keyword>
<dbReference type="PANTHER" id="PTHR10404:SF77">
    <property type="entry name" value="GLUTAMATE CARBOXYPEPTIDASE 2 HOMOLOG"/>
    <property type="match status" value="1"/>
</dbReference>
<keyword evidence="1" id="KW-0812">Transmembrane</keyword>
<feature type="transmembrane region" description="Helical" evidence="1">
    <location>
        <begin position="71"/>
        <end position="91"/>
    </location>
</feature>
<dbReference type="Gene3D" id="3.50.30.30">
    <property type="match status" value="1"/>
</dbReference>
<dbReference type="InterPro" id="IPR039373">
    <property type="entry name" value="Peptidase_M28B"/>
</dbReference>
<keyword evidence="2" id="KW-1185">Reference proteome</keyword>
<name>A0ABM1RZN4_LIMPO</name>
<gene>
    <name evidence="3" type="primary">LOC106477614</name>
</gene>
<evidence type="ECO:0000313" key="2">
    <source>
        <dbReference type="Proteomes" id="UP000694941"/>
    </source>
</evidence>
<accession>A0ABM1RZN4</accession>
<evidence type="ECO:0000256" key="1">
    <source>
        <dbReference type="SAM" id="Phobius"/>
    </source>
</evidence>
<evidence type="ECO:0000313" key="3">
    <source>
        <dbReference type="RefSeq" id="XP_022236839.1"/>
    </source>
</evidence>